<reference evidence="1 2" key="1">
    <citation type="submission" date="2024-07" db="EMBL/GenBank/DDBJ databases">
        <title>Section-level genome sequencing and comparative genomics of Aspergillus sections Usti and Cavernicolus.</title>
        <authorList>
            <consortium name="Lawrence Berkeley National Laboratory"/>
            <person name="Nybo J.L."/>
            <person name="Vesth T.C."/>
            <person name="Theobald S."/>
            <person name="Frisvad J.C."/>
            <person name="Larsen T.O."/>
            <person name="Kjaerboelling I."/>
            <person name="Rothschild-Mancinelli K."/>
            <person name="Lyhne E.K."/>
            <person name="Kogle M.E."/>
            <person name="Barry K."/>
            <person name="Clum A."/>
            <person name="Na H."/>
            <person name="Ledsgaard L."/>
            <person name="Lin J."/>
            <person name="Lipzen A."/>
            <person name="Kuo A."/>
            <person name="Riley R."/>
            <person name="Mondo S."/>
            <person name="Labutti K."/>
            <person name="Haridas S."/>
            <person name="Pangalinan J."/>
            <person name="Salamov A.A."/>
            <person name="Simmons B.A."/>
            <person name="Magnuson J.K."/>
            <person name="Chen J."/>
            <person name="Drula E."/>
            <person name="Henrissat B."/>
            <person name="Wiebenga A."/>
            <person name="Lubbers R.J."/>
            <person name="Gomes A.C."/>
            <person name="Makela M.R."/>
            <person name="Stajich J."/>
            <person name="Grigoriev I.V."/>
            <person name="Mortensen U.H."/>
            <person name="De Vries R.P."/>
            <person name="Baker S.E."/>
            <person name="Andersen M.R."/>
        </authorList>
    </citation>
    <scope>NUCLEOTIDE SEQUENCE [LARGE SCALE GENOMIC DNA]</scope>
    <source>
        <strain evidence="1 2">CBS 123904</strain>
    </source>
</reference>
<dbReference type="SUPFAM" id="SSF52047">
    <property type="entry name" value="RNI-like"/>
    <property type="match status" value="1"/>
</dbReference>
<dbReference type="InterPro" id="IPR032675">
    <property type="entry name" value="LRR_dom_sf"/>
</dbReference>
<dbReference type="PANTHER" id="PTHR42057">
    <property type="entry name" value="F-BOX DOMAIN PROTEIN (AFU_ORTHOLOGUE AFUA_4G00200)"/>
    <property type="match status" value="1"/>
</dbReference>
<dbReference type="Proteomes" id="UP001610446">
    <property type="component" value="Unassembled WGS sequence"/>
</dbReference>
<proteinExistence type="predicted"/>
<comment type="caution">
    <text evidence="1">The sequence shown here is derived from an EMBL/GenBank/DDBJ whole genome shotgun (WGS) entry which is preliminary data.</text>
</comment>
<dbReference type="Gene3D" id="3.80.10.10">
    <property type="entry name" value="Ribonuclease Inhibitor"/>
    <property type="match status" value="1"/>
</dbReference>
<organism evidence="1 2">
    <name type="scientific">Aspergillus pseudoustus</name>
    <dbReference type="NCBI Taxonomy" id="1810923"/>
    <lineage>
        <taxon>Eukaryota</taxon>
        <taxon>Fungi</taxon>
        <taxon>Dikarya</taxon>
        <taxon>Ascomycota</taxon>
        <taxon>Pezizomycotina</taxon>
        <taxon>Eurotiomycetes</taxon>
        <taxon>Eurotiomycetidae</taxon>
        <taxon>Eurotiales</taxon>
        <taxon>Aspergillaceae</taxon>
        <taxon>Aspergillus</taxon>
        <taxon>Aspergillus subgen. Nidulantes</taxon>
    </lineage>
</organism>
<sequence>MAQFLSLPAELIDRIFSLLNLKTRKALRLASQHLSDVGQRWVFNAAVVYPTQASCNRLDQILQNEKLSSYVTKIYLNTWDPEQDMGSQYYEHDDAEDDTGLHPRFWAVFDRVKDFPRLESIALRFHHECDEYDYYEVPQSSDFRTAVMNRLLTVLSSLPRLVRELALRDLENVNPTETETLEQLQNVLGNLRSLRLNITNVSRGMSGSSDYHREPPQKFFAELPSFWLKPAMLNLEHLTLYSSLLVGFFPVCDLRDIHFPRLKTLALGNYTFIDDSQLEWILSHGSTLTELYLDDCVIVWEAGITDRENEPTLLPRERFRPHPDLYDDQVYTSYSKRWADYFRAFGRGLPNLRHFRFGHSPYWWHEETTPFERESAIRIGFHEECYAVFCDGFLPCEYMQHMIWRKLEDGKRKYEDGEALKPSEEDRKALVDLCAKVGQSITLHEGDFLEDVDLSEEEEGW</sequence>
<keyword evidence="2" id="KW-1185">Reference proteome</keyword>
<name>A0ABR4J3F6_9EURO</name>
<gene>
    <name evidence="1" type="ORF">BJY01DRAFT_253070</name>
</gene>
<protein>
    <recommendedName>
        <fullName evidence="3">F-box domain-containing protein</fullName>
    </recommendedName>
</protein>
<evidence type="ECO:0000313" key="2">
    <source>
        <dbReference type="Proteomes" id="UP001610446"/>
    </source>
</evidence>
<dbReference type="PANTHER" id="PTHR42057:SF2">
    <property type="entry name" value="F-BOX DOMAIN PROTEIN (AFU_ORTHOLOGUE AFUA_4G00200)-RELATED"/>
    <property type="match status" value="1"/>
</dbReference>
<evidence type="ECO:0008006" key="3">
    <source>
        <dbReference type="Google" id="ProtNLM"/>
    </source>
</evidence>
<evidence type="ECO:0000313" key="1">
    <source>
        <dbReference type="EMBL" id="KAL2834577.1"/>
    </source>
</evidence>
<dbReference type="EMBL" id="JBFXLU010000222">
    <property type="protein sequence ID" value="KAL2834577.1"/>
    <property type="molecule type" value="Genomic_DNA"/>
</dbReference>
<accession>A0ABR4J3F6</accession>